<gene>
    <name evidence="5" type="ORF">CU098_004743</name>
</gene>
<dbReference type="EMBL" id="PJQM01007299">
    <property type="protein sequence ID" value="RCH78366.1"/>
    <property type="molecule type" value="Genomic_DNA"/>
</dbReference>
<reference evidence="5 6" key="1">
    <citation type="journal article" date="2018" name="G3 (Bethesda)">
        <title>Phylogenetic and Phylogenomic Definition of Rhizopus Species.</title>
        <authorList>
            <person name="Gryganskyi A.P."/>
            <person name="Golan J."/>
            <person name="Dolatabadi S."/>
            <person name="Mondo S."/>
            <person name="Robb S."/>
            <person name="Idnurm A."/>
            <person name="Muszewska A."/>
            <person name="Steczkiewicz K."/>
            <person name="Masonjones S."/>
            <person name="Liao H.L."/>
            <person name="Gajdeczka M.T."/>
            <person name="Anike F."/>
            <person name="Vuek A."/>
            <person name="Anishchenko I.M."/>
            <person name="Voigt K."/>
            <person name="de Hoog G.S."/>
            <person name="Smith M.E."/>
            <person name="Heitman J."/>
            <person name="Vilgalys R."/>
            <person name="Stajich J.E."/>
        </authorList>
    </citation>
    <scope>NUCLEOTIDE SEQUENCE [LARGE SCALE GENOMIC DNA]</scope>
    <source>
        <strain evidence="5 6">LSU 92-RS-03</strain>
    </source>
</reference>
<evidence type="ECO:0000259" key="4">
    <source>
        <dbReference type="Pfam" id="PF10342"/>
    </source>
</evidence>
<comment type="caution">
    <text evidence="5">The sequence shown here is derived from an EMBL/GenBank/DDBJ whole genome shotgun (WGS) entry which is preliminary data.</text>
</comment>
<organism evidence="5 6">
    <name type="scientific">Rhizopus stolonifer</name>
    <name type="common">Rhizopus nigricans</name>
    <dbReference type="NCBI Taxonomy" id="4846"/>
    <lineage>
        <taxon>Eukaryota</taxon>
        <taxon>Fungi</taxon>
        <taxon>Fungi incertae sedis</taxon>
        <taxon>Mucoromycota</taxon>
        <taxon>Mucoromycotina</taxon>
        <taxon>Mucoromycetes</taxon>
        <taxon>Mucorales</taxon>
        <taxon>Mucorineae</taxon>
        <taxon>Rhizopodaceae</taxon>
        <taxon>Rhizopus</taxon>
    </lineage>
</organism>
<dbReference type="OrthoDB" id="2260257at2759"/>
<evidence type="ECO:0000256" key="2">
    <source>
        <dbReference type="SAM" id="MobiDB-lite"/>
    </source>
</evidence>
<feature type="chain" id="PRO_5016984328" description="Yeast cell wall synthesis Kre9/Knh1-like N-terminal domain-containing protein" evidence="3">
    <location>
        <begin position="20"/>
        <end position="209"/>
    </location>
</feature>
<feature type="compositionally biased region" description="Low complexity" evidence="2">
    <location>
        <begin position="129"/>
        <end position="169"/>
    </location>
</feature>
<dbReference type="InterPro" id="IPR018466">
    <property type="entry name" value="Kre9/Knh1-like_N"/>
</dbReference>
<dbReference type="AlphaFoldDB" id="A0A367IL56"/>
<dbReference type="Proteomes" id="UP000253551">
    <property type="component" value="Unassembled WGS sequence"/>
</dbReference>
<evidence type="ECO:0000313" key="5">
    <source>
        <dbReference type="EMBL" id="RCH78366.1"/>
    </source>
</evidence>
<proteinExistence type="predicted"/>
<dbReference type="PANTHER" id="PTHR40633">
    <property type="entry name" value="MATRIX PROTEIN, PUTATIVE (AFU_ORTHOLOGUE AFUA_8G05410)-RELATED"/>
    <property type="match status" value="1"/>
</dbReference>
<feature type="domain" description="Yeast cell wall synthesis Kre9/Knh1-like N-terminal" evidence="4">
    <location>
        <begin position="28"/>
        <end position="115"/>
    </location>
</feature>
<evidence type="ECO:0000313" key="6">
    <source>
        <dbReference type="Proteomes" id="UP000253551"/>
    </source>
</evidence>
<feature type="compositionally biased region" description="Polar residues" evidence="2">
    <location>
        <begin position="179"/>
        <end position="189"/>
    </location>
</feature>
<name>A0A367IL56_RHIST</name>
<sequence length="209" mass="21032">MKLITLYISAAYLATLVTAQKPPISITSPLANTHYKAGSEAIISWVNPSVKTISQIVLAKGSSTSLQPVMTIATNVNADDLKYVWKIPIELPDGQDYAFEIGTSPDIAFTGVFTIEGGTGGPLPSQNTSSSSPASPSSSSSSSSGSSSSGSSSAGSSSAGSSAGSAPSGTSVTKAAESPNVSHTSAATKTQSSWMAVGMVALLAAKQFF</sequence>
<dbReference type="InterPro" id="IPR052982">
    <property type="entry name" value="SRP1/TIP1-like"/>
</dbReference>
<dbReference type="PANTHER" id="PTHR40633:SF1">
    <property type="entry name" value="GPI ANCHORED SERINE-THREONINE RICH PROTEIN (AFU_ORTHOLOGUE AFUA_1G03630)"/>
    <property type="match status" value="1"/>
</dbReference>
<dbReference type="STRING" id="4846.A0A367IL56"/>
<accession>A0A367IL56</accession>
<feature type="signal peptide" evidence="3">
    <location>
        <begin position="1"/>
        <end position="19"/>
    </location>
</feature>
<keyword evidence="6" id="KW-1185">Reference proteome</keyword>
<feature type="region of interest" description="Disordered" evidence="2">
    <location>
        <begin position="118"/>
        <end position="189"/>
    </location>
</feature>
<evidence type="ECO:0000256" key="1">
    <source>
        <dbReference type="ARBA" id="ARBA00022729"/>
    </source>
</evidence>
<evidence type="ECO:0000256" key="3">
    <source>
        <dbReference type="SAM" id="SignalP"/>
    </source>
</evidence>
<dbReference type="Pfam" id="PF10342">
    <property type="entry name" value="Kre9_KNH"/>
    <property type="match status" value="1"/>
</dbReference>
<keyword evidence="1 3" id="KW-0732">Signal</keyword>
<protein>
    <recommendedName>
        <fullName evidence="4">Yeast cell wall synthesis Kre9/Knh1-like N-terminal domain-containing protein</fullName>
    </recommendedName>
</protein>